<evidence type="ECO:0000256" key="12">
    <source>
        <dbReference type="ARBA" id="ARBA00022824"/>
    </source>
</evidence>
<keyword evidence="15" id="KW-0472">Membrane</keyword>
<reference evidence="25" key="1">
    <citation type="submission" date="2021-01" db="EMBL/GenBank/DDBJ databases">
        <authorList>
            <person name="Zahm M."/>
            <person name="Roques C."/>
            <person name="Cabau C."/>
            <person name="Klopp C."/>
            <person name="Donnadieu C."/>
            <person name="Jouanno E."/>
            <person name="Lampietro C."/>
            <person name="Louis A."/>
            <person name="Herpin A."/>
            <person name="Echchiki A."/>
            <person name="Berthelot C."/>
            <person name="Parey E."/>
            <person name="Roest-Crollius H."/>
            <person name="Braasch I."/>
            <person name="Postlethwait J."/>
            <person name="Bobe J."/>
            <person name="Montfort J."/>
            <person name="Bouchez O."/>
            <person name="Begum T."/>
            <person name="Mejri S."/>
            <person name="Adams A."/>
            <person name="Chen W.-J."/>
            <person name="Guiguen Y."/>
        </authorList>
    </citation>
    <scope>NUCLEOTIDE SEQUENCE</scope>
    <source>
        <strain evidence="25">YG-15Mar2019-1</strain>
        <tissue evidence="25">Brain</tissue>
    </source>
</reference>
<comment type="similarity">
    <text evidence="7">Belongs to the clusterin family.</text>
</comment>
<keyword evidence="21" id="KW-0175">Coiled coil</keyword>
<dbReference type="GO" id="GO:0042583">
    <property type="term" value="C:chromaffin granule"/>
    <property type="evidence" value="ECO:0007669"/>
    <property type="project" value="UniProtKB-SubCell"/>
</dbReference>
<keyword evidence="20" id="KW-0968">Cytoplasmic vesicle</keyword>
<dbReference type="SMART" id="SM00035">
    <property type="entry name" value="CLa"/>
    <property type="match status" value="1"/>
</dbReference>
<evidence type="ECO:0000256" key="13">
    <source>
        <dbReference type="ARBA" id="ARBA00022843"/>
    </source>
</evidence>
<keyword evidence="18" id="KW-0143">Chaperone</keyword>
<protein>
    <recommendedName>
        <fullName evidence="8">Clusterin</fullName>
    </recommendedName>
</protein>
<evidence type="ECO:0000256" key="15">
    <source>
        <dbReference type="ARBA" id="ARBA00023136"/>
    </source>
</evidence>
<dbReference type="InterPro" id="IPR016014">
    <property type="entry name" value="Clusterin_N"/>
</dbReference>
<accession>A0A9D3PLW0</accession>
<organism evidence="25 26">
    <name type="scientific">Megalops atlanticus</name>
    <name type="common">Tarpon</name>
    <name type="synonym">Clupea gigantea</name>
    <dbReference type="NCBI Taxonomy" id="7932"/>
    <lineage>
        <taxon>Eukaryota</taxon>
        <taxon>Metazoa</taxon>
        <taxon>Chordata</taxon>
        <taxon>Craniata</taxon>
        <taxon>Vertebrata</taxon>
        <taxon>Euteleostomi</taxon>
        <taxon>Actinopterygii</taxon>
        <taxon>Neopterygii</taxon>
        <taxon>Teleostei</taxon>
        <taxon>Elopiformes</taxon>
        <taxon>Megalopidae</taxon>
        <taxon>Megalops</taxon>
    </lineage>
</organism>
<keyword evidence="9" id="KW-0963">Cytoplasm</keyword>
<evidence type="ECO:0000256" key="10">
    <source>
        <dbReference type="ARBA" id="ARBA00022525"/>
    </source>
</evidence>
<keyword evidence="16" id="KW-1015">Disulfide bond</keyword>
<evidence type="ECO:0000256" key="18">
    <source>
        <dbReference type="ARBA" id="ARBA00023186"/>
    </source>
</evidence>
<evidence type="ECO:0000256" key="8">
    <source>
        <dbReference type="ARBA" id="ARBA00020334"/>
    </source>
</evidence>
<sequence>MGAREVGPGPMGAHTRYVSSAEKKQDRKGGTCSVTYALYPHLVGNCQHNKNIEVNSEPLEERDCVCGLLPVKDSKMRLIWSLLGLCLLYCSADALLPPSKEELNQISLLGEKYLDRQIENAITGVKEMKSVMERSGEDHKKFLNDLEKTKQQKETAMKTAQEMETKLAEEQEVCNETMQALWEECKPCLKNTCIKYYSRTCSSGSGLVGRQLEEVLNRSSPFSIWINGENIDMLERQDQEQNQRFQDLEERYSEVEDGVDSIFLDSMKVFDHMRSFRQPMFSSPFMMRRYFGSSEPHPRPYRSVLRDPEFHGFHNMFQPMMDMARSLFGSLGPYMGSDPDFDSIPNEDGAVNEDVVITRPFGKDHMTCREIRRNSAGCLKLREECEKCKEIQSIDCSGKKPLDGNLKEELEDALAMAEKFTQEYNSLLRRFEEEMFNTSSLLDMLNKQFGWVSALANNTQNEDGIFKIKTVICKSSEDPEKPGDTNVSVQLFDSPPMTFTVPGDIPWTDPKFSEVVAQEALDRYKQDTIVVK</sequence>
<evidence type="ECO:0000256" key="22">
    <source>
        <dbReference type="SAM" id="MobiDB-lite"/>
    </source>
</evidence>
<evidence type="ECO:0000256" key="7">
    <source>
        <dbReference type="ARBA" id="ARBA00010069"/>
    </source>
</evidence>
<evidence type="ECO:0000256" key="2">
    <source>
        <dbReference type="ARBA" id="ARBA00004240"/>
    </source>
</evidence>
<dbReference type="GO" id="GO:0005829">
    <property type="term" value="C:cytosol"/>
    <property type="evidence" value="ECO:0007669"/>
    <property type="project" value="UniProtKB-SubCell"/>
</dbReference>
<dbReference type="OrthoDB" id="9018825at2759"/>
<dbReference type="GO" id="GO:0005634">
    <property type="term" value="C:nucleus"/>
    <property type="evidence" value="ECO:0007669"/>
    <property type="project" value="UniProtKB-SubCell"/>
</dbReference>
<evidence type="ECO:0000256" key="4">
    <source>
        <dbReference type="ARBA" id="ARBA00004346"/>
    </source>
</evidence>
<proteinExistence type="inferred from homology"/>
<keyword evidence="12" id="KW-0256">Endoplasmic reticulum</keyword>
<feature type="domain" description="Clusterin N-terminal" evidence="23">
    <location>
        <begin position="93"/>
        <end position="306"/>
    </location>
</feature>
<evidence type="ECO:0000313" key="26">
    <source>
        <dbReference type="Proteomes" id="UP001046870"/>
    </source>
</evidence>
<evidence type="ECO:0000256" key="17">
    <source>
        <dbReference type="ARBA" id="ARBA00023180"/>
    </source>
</evidence>
<dbReference type="InterPro" id="IPR016015">
    <property type="entry name" value="Clusterin_C"/>
</dbReference>
<dbReference type="PROSITE" id="PS00492">
    <property type="entry name" value="CLUSTERIN_1"/>
    <property type="match status" value="1"/>
</dbReference>
<keyword evidence="19" id="KW-0539">Nucleus</keyword>
<evidence type="ECO:0000256" key="11">
    <source>
        <dbReference type="ARBA" id="ARBA00022729"/>
    </source>
</evidence>
<evidence type="ECO:0000256" key="1">
    <source>
        <dbReference type="ARBA" id="ARBA00004123"/>
    </source>
</evidence>
<keyword evidence="13" id="KW-0832">Ubl conjugation</keyword>
<keyword evidence="10" id="KW-0964">Secreted</keyword>
<keyword evidence="11" id="KW-0732">Signal</keyword>
<feature type="region of interest" description="Disordered" evidence="22">
    <location>
        <begin position="1"/>
        <end position="24"/>
    </location>
</feature>
<evidence type="ECO:0000256" key="20">
    <source>
        <dbReference type="ARBA" id="ARBA00023329"/>
    </source>
</evidence>
<feature type="domain" description="Clusterin C-terminal" evidence="24">
    <location>
        <begin position="303"/>
        <end position="525"/>
    </location>
</feature>
<dbReference type="AlphaFoldDB" id="A0A9D3PLW0"/>
<evidence type="ECO:0000256" key="5">
    <source>
        <dbReference type="ARBA" id="ARBA00004514"/>
    </source>
</evidence>
<evidence type="ECO:0000259" key="24">
    <source>
        <dbReference type="SMART" id="SM00035"/>
    </source>
</evidence>
<dbReference type="PANTHER" id="PTHR10970:SF1">
    <property type="entry name" value="CLUSTERIN"/>
    <property type="match status" value="1"/>
</dbReference>
<evidence type="ECO:0000256" key="16">
    <source>
        <dbReference type="ARBA" id="ARBA00023157"/>
    </source>
</evidence>
<evidence type="ECO:0000256" key="19">
    <source>
        <dbReference type="ARBA" id="ARBA00023242"/>
    </source>
</evidence>
<keyword evidence="14" id="KW-0496">Mitochondrion</keyword>
<evidence type="ECO:0000259" key="23">
    <source>
        <dbReference type="SMART" id="SM00030"/>
    </source>
</evidence>
<evidence type="ECO:0000256" key="6">
    <source>
        <dbReference type="ARBA" id="ARBA00004613"/>
    </source>
</evidence>
<dbReference type="EMBL" id="JAFDVH010000018">
    <property type="protein sequence ID" value="KAG7460960.1"/>
    <property type="molecule type" value="Genomic_DNA"/>
</dbReference>
<dbReference type="InterPro" id="IPR033986">
    <property type="entry name" value="Clusterin_CS"/>
</dbReference>
<comment type="caution">
    <text evidence="25">The sequence shown here is derived from an EMBL/GenBank/DDBJ whole genome shotgun (WGS) entry which is preliminary data.</text>
</comment>
<dbReference type="GO" id="GO:0005615">
    <property type="term" value="C:extracellular space"/>
    <property type="evidence" value="ECO:0007669"/>
    <property type="project" value="TreeGrafter"/>
</dbReference>
<dbReference type="SMART" id="SM00030">
    <property type="entry name" value="CLb"/>
    <property type="match status" value="1"/>
</dbReference>
<dbReference type="GO" id="GO:0051787">
    <property type="term" value="F:misfolded protein binding"/>
    <property type="evidence" value="ECO:0007669"/>
    <property type="project" value="TreeGrafter"/>
</dbReference>
<dbReference type="GO" id="GO:0005783">
    <property type="term" value="C:endoplasmic reticulum"/>
    <property type="evidence" value="ECO:0007669"/>
    <property type="project" value="UniProtKB-SubCell"/>
</dbReference>
<evidence type="ECO:0000256" key="14">
    <source>
        <dbReference type="ARBA" id="ARBA00023128"/>
    </source>
</evidence>
<keyword evidence="26" id="KW-1185">Reference proteome</keyword>
<evidence type="ECO:0000256" key="21">
    <source>
        <dbReference type="SAM" id="Coils"/>
    </source>
</evidence>
<evidence type="ECO:0000256" key="3">
    <source>
        <dbReference type="ARBA" id="ARBA00004248"/>
    </source>
</evidence>
<dbReference type="InterPro" id="IPR000753">
    <property type="entry name" value="Clusterin-like"/>
</dbReference>
<gene>
    <name evidence="25" type="ORF">MATL_G00204430</name>
</gene>
<comment type="subcellular location">
    <subcellularLocation>
        <location evidence="5">Cytoplasm</location>
        <location evidence="5">Cytosol</location>
    </subcellularLocation>
    <subcellularLocation>
        <location evidence="3">Cytoplasmic vesicle</location>
        <location evidence="3">Secretory vesicle</location>
        <location evidence="3">Chromaffin granule</location>
    </subcellularLocation>
    <subcellularLocation>
        <location evidence="2">Endoplasmic reticulum</location>
    </subcellularLocation>
    <subcellularLocation>
        <location evidence="4">Mitochondrion membrane</location>
        <topology evidence="4">Peripheral membrane protein</topology>
        <orientation evidence="4">Cytoplasmic side</orientation>
    </subcellularLocation>
    <subcellularLocation>
        <location evidence="1">Nucleus</location>
    </subcellularLocation>
    <subcellularLocation>
        <location evidence="6">Secreted</location>
    </subcellularLocation>
</comment>
<dbReference type="PANTHER" id="PTHR10970">
    <property type="entry name" value="CLUSTERIN"/>
    <property type="match status" value="1"/>
</dbReference>
<keyword evidence="17" id="KW-0325">Glycoprotein</keyword>
<name>A0A9D3PLW0_MEGAT</name>
<dbReference type="Proteomes" id="UP001046870">
    <property type="component" value="Chromosome 18"/>
</dbReference>
<evidence type="ECO:0000313" key="25">
    <source>
        <dbReference type="EMBL" id="KAG7460960.1"/>
    </source>
</evidence>
<evidence type="ECO:0000256" key="9">
    <source>
        <dbReference type="ARBA" id="ARBA00022490"/>
    </source>
</evidence>
<dbReference type="Pfam" id="PF01093">
    <property type="entry name" value="Clusterin"/>
    <property type="match status" value="1"/>
</dbReference>
<dbReference type="GO" id="GO:0031966">
    <property type="term" value="C:mitochondrial membrane"/>
    <property type="evidence" value="ECO:0007669"/>
    <property type="project" value="UniProtKB-SubCell"/>
</dbReference>
<feature type="coiled-coil region" evidence="21">
    <location>
        <begin position="143"/>
        <end position="180"/>
    </location>
</feature>